<gene>
    <name evidence="3" type="ORF">B0T16DRAFT_461222</name>
</gene>
<evidence type="ECO:0000313" key="4">
    <source>
        <dbReference type="Proteomes" id="UP001174936"/>
    </source>
</evidence>
<protein>
    <submittedName>
        <fullName evidence="3">CWC16 protein</fullName>
    </submittedName>
</protein>
<feature type="region of interest" description="Disordered" evidence="2">
    <location>
        <begin position="254"/>
        <end position="358"/>
    </location>
</feature>
<dbReference type="Pfam" id="PF04502">
    <property type="entry name" value="Saf4_Yju2"/>
    <property type="match status" value="1"/>
</dbReference>
<dbReference type="GO" id="GO:0000398">
    <property type="term" value="P:mRNA splicing, via spliceosome"/>
    <property type="evidence" value="ECO:0007669"/>
    <property type="project" value="InterPro"/>
</dbReference>
<dbReference type="EMBL" id="JAULSV010000006">
    <property type="protein sequence ID" value="KAK0641117.1"/>
    <property type="molecule type" value="Genomic_DNA"/>
</dbReference>
<dbReference type="PANTHER" id="PTHR12111:SF2">
    <property type="entry name" value="SPLICING FACTOR YJU2B-RELATED"/>
    <property type="match status" value="1"/>
</dbReference>
<comment type="caution">
    <text evidence="3">The sequence shown here is derived from an EMBL/GenBank/DDBJ whole genome shotgun (WGS) entry which is preliminary data.</text>
</comment>
<dbReference type="GO" id="GO:0071014">
    <property type="term" value="C:post-mRNA release spliceosomal complex"/>
    <property type="evidence" value="ECO:0007669"/>
    <property type="project" value="TreeGrafter"/>
</dbReference>
<name>A0AA39XVN8_9PEZI</name>
<sequence length="358" mass="39098">MQGFNMGRYVPPSAEGLLTGNALHKKHPLGARASKPGLLTVRFEMPFPIWCAHCPQPTIIAQGVRFNAAKKRVGSYHSSAIWSFTIKHSACGGAIEIRTDPANTAYVVVSGGRKRDLGDDEESLVKSGEFLVLTERERAERRETAFGKLERTIEDRERLVEGRERIGELQDAAERRWEDPYARNQRLRAAFRVGRREREREEGATEALKERMGLGIELLPGTEADERRAKLVDFGGVGEGDEIEKALAQPLFGNESVAGKKQGGELTPQRKLKSEAAAERTRGNLVSEIVSNTRAARDPFLGFGSKGTPKGPARHPGLKRKRAPEEAQGSPADKSGDGKTEVPASASTALVSYGSDSD</sequence>
<dbReference type="InterPro" id="IPR007590">
    <property type="entry name" value="Saf4/Yju2"/>
</dbReference>
<evidence type="ECO:0000313" key="3">
    <source>
        <dbReference type="EMBL" id="KAK0641117.1"/>
    </source>
</evidence>
<reference evidence="3" key="1">
    <citation type="submission" date="2023-06" db="EMBL/GenBank/DDBJ databases">
        <title>Genome-scale phylogeny and comparative genomics of the fungal order Sordariales.</title>
        <authorList>
            <consortium name="Lawrence Berkeley National Laboratory"/>
            <person name="Hensen N."/>
            <person name="Bonometti L."/>
            <person name="Westerberg I."/>
            <person name="Brannstrom I.O."/>
            <person name="Guillou S."/>
            <person name="Cros-Aarteil S."/>
            <person name="Calhoun S."/>
            <person name="Haridas S."/>
            <person name="Kuo A."/>
            <person name="Mondo S."/>
            <person name="Pangilinan J."/>
            <person name="Riley R."/>
            <person name="Labutti K."/>
            <person name="Andreopoulos B."/>
            <person name="Lipzen A."/>
            <person name="Chen C."/>
            <person name="Yanf M."/>
            <person name="Daum C."/>
            <person name="Ng V."/>
            <person name="Clum A."/>
            <person name="Steindorff A."/>
            <person name="Ohm R."/>
            <person name="Martin F."/>
            <person name="Silar P."/>
            <person name="Natvig D."/>
            <person name="Lalanne C."/>
            <person name="Gautier V."/>
            <person name="Ament-Velasquez S.L."/>
            <person name="Kruys A."/>
            <person name="Hutchinson M.I."/>
            <person name="Powell A.J."/>
            <person name="Barry K."/>
            <person name="Miller A.N."/>
            <person name="Grigoriev I.V."/>
            <person name="Debuchy R."/>
            <person name="Gladieux P."/>
            <person name="Thoren M.H."/>
            <person name="Johannesson H."/>
        </authorList>
    </citation>
    <scope>NUCLEOTIDE SEQUENCE</scope>
    <source>
        <strain evidence="3">SMH2532-1</strain>
    </source>
</reference>
<accession>A0AA39XVN8</accession>
<feature type="compositionally biased region" description="Polar residues" evidence="2">
    <location>
        <begin position="345"/>
        <end position="358"/>
    </location>
</feature>
<dbReference type="Proteomes" id="UP001174936">
    <property type="component" value="Unassembled WGS sequence"/>
</dbReference>
<dbReference type="PANTHER" id="PTHR12111">
    <property type="entry name" value="SPLICING FACTOR YJU2"/>
    <property type="match status" value="1"/>
</dbReference>
<keyword evidence="4" id="KW-1185">Reference proteome</keyword>
<organism evidence="3 4">
    <name type="scientific">Cercophora newfieldiana</name>
    <dbReference type="NCBI Taxonomy" id="92897"/>
    <lineage>
        <taxon>Eukaryota</taxon>
        <taxon>Fungi</taxon>
        <taxon>Dikarya</taxon>
        <taxon>Ascomycota</taxon>
        <taxon>Pezizomycotina</taxon>
        <taxon>Sordariomycetes</taxon>
        <taxon>Sordariomycetidae</taxon>
        <taxon>Sordariales</taxon>
        <taxon>Lasiosphaeriaceae</taxon>
        <taxon>Cercophora</taxon>
    </lineage>
</organism>
<evidence type="ECO:0000256" key="2">
    <source>
        <dbReference type="SAM" id="MobiDB-lite"/>
    </source>
</evidence>
<feature type="compositionally biased region" description="Basic residues" evidence="2">
    <location>
        <begin position="312"/>
        <end position="322"/>
    </location>
</feature>
<evidence type="ECO:0000256" key="1">
    <source>
        <dbReference type="ARBA" id="ARBA00005595"/>
    </source>
</evidence>
<dbReference type="AlphaFoldDB" id="A0AA39XVN8"/>
<dbReference type="GO" id="GO:0005684">
    <property type="term" value="C:U2-type spliceosomal complex"/>
    <property type="evidence" value="ECO:0007669"/>
    <property type="project" value="TreeGrafter"/>
</dbReference>
<comment type="similarity">
    <text evidence="1">Belongs to the CWC16 family.</text>
</comment>
<proteinExistence type="inferred from homology"/>
<feature type="compositionally biased region" description="Basic and acidic residues" evidence="2">
    <location>
        <begin position="272"/>
        <end position="282"/>
    </location>
</feature>